<name>A0ABP8MTC6_9BACT</name>
<dbReference type="RefSeq" id="WP_345243490.1">
    <property type="nucleotide sequence ID" value="NZ_BAABHD010000024.1"/>
</dbReference>
<keyword evidence="3" id="KW-1185">Reference proteome</keyword>
<protein>
    <recommendedName>
        <fullName evidence="4">Methyltransferase domain-containing protein</fullName>
    </recommendedName>
</protein>
<gene>
    <name evidence="2" type="ORF">GCM10023189_22460</name>
</gene>
<keyword evidence="1" id="KW-1133">Transmembrane helix</keyword>
<comment type="caution">
    <text evidence="2">The sequence shown here is derived from an EMBL/GenBank/DDBJ whole genome shotgun (WGS) entry which is preliminary data.</text>
</comment>
<evidence type="ECO:0008006" key="4">
    <source>
        <dbReference type="Google" id="ProtNLM"/>
    </source>
</evidence>
<evidence type="ECO:0000256" key="1">
    <source>
        <dbReference type="SAM" id="Phobius"/>
    </source>
</evidence>
<reference evidence="3" key="1">
    <citation type="journal article" date="2019" name="Int. J. Syst. Evol. Microbiol.">
        <title>The Global Catalogue of Microorganisms (GCM) 10K type strain sequencing project: providing services to taxonomists for standard genome sequencing and annotation.</title>
        <authorList>
            <consortium name="The Broad Institute Genomics Platform"/>
            <consortium name="The Broad Institute Genome Sequencing Center for Infectious Disease"/>
            <person name="Wu L."/>
            <person name="Ma J."/>
        </authorList>
    </citation>
    <scope>NUCLEOTIDE SEQUENCE [LARGE SCALE GENOMIC DNA]</scope>
    <source>
        <strain evidence="3">JCM 17927</strain>
    </source>
</reference>
<accession>A0ABP8MTC6</accession>
<dbReference type="EMBL" id="BAABHD010000024">
    <property type="protein sequence ID" value="GAA4455075.1"/>
    <property type="molecule type" value="Genomic_DNA"/>
</dbReference>
<keyword evidence="1" id="KW-0472">Membrane</keyword>
<dbReference type="Proteomes" id="UP001501175">
    <property type="component" value="Unassembled WGS sequence"/>
</dbReference>
<organism evidence="2 3">
    <name type="scientific">Nibrella saemangeumensis</name>
    <dbReference type="NCBI Taxonomy" id="1084526"/>
    <lineage>
        <taxon>Bacteria</taxon>
        <taxon>Pseudomonadati</taxon>
        <taxon>Bacteroidota</taxon>
        <taxon>Cytophagia</taxon>
        <taxon>Cytophagales</taxon>
        <taxon>Spirosomataceae</taxon>
        <taxon>Nibrella</taxon>
    </lineage>
</organism>
<keyword evidence="1" id="KW-0812">Transmembrane</keyword>
<sequence>MKRIHLFEIEDMPWFPDSLRQCITRLIVVMHRLLGSPGELATLLNRALKYASKPVIIDLCSGSGGPMPEVFDTLKAKHGIDGLKLVLTDLYPNREMASRINRESDGSITYLTESVNAANLDSGKQGVRTMVGSFHHMRPEVAHNILKNAKESRQPICVYEVSDNSIPIWLWWIALPMNFLMVFFITPMVRPLTWQQLVFTYLIPVIPLCFAWDGAVSNARTYTLTDLDELLFGLNTAEYRWEKGRVGGRLKKLYLFGLPIDKAYGKE</sequence>
<evidence type="ECO:0000313" key="3">
    <source>
        <dbReference type="Proteomes" id="UP001501175"/>
    </source>
</evidence>
<feature type="transmembrane region" description="Helical" evidence="1">
    <location>
        <begin position="169"/>
        <end position="189"/>
    </location>
</feature>
<proteinExistence type="predicted"/>
<evidence type="ECO:0000313" key="2">
    <source>
        <dbReference type="EMBL" id="GAA4455075.1"/>
    </source>
</evidence>